<dbReference type="AlphaFoldDB" id="A0A250WVD3"/>
<evidence type="ECO:0000313" key="2">
    <source>
        <dbReference type="Proteomes" id="UP000232323"/>
    </source>
</evidence>
<dbReference type="OrthoDB" id="534691at2759"/>
<protein>
    <submittedName>
        <fullName evidence="1">Uncharacterized protein</fullName>
    </submittedName>
</protein>
<dbReference type="EMBL" id="BEGY01000009">
    <property type="protein sequence ID" value="GAX74781.1"/>
    <property type="molecule type" value="Genomic_DNA"/>
</dbReference>
<proteinExistence type="predicted"/>
<dbReference type="STRING" id="1157962.A0A250WVD3"/>
<name>A0A250WVD3_9CHLO</name>
<accession>A0A250WVD3</accession>
<gene>
    <name evidence="1" type="ORF">CEUSTIGMA_g2228.t1</name>
</gene>
<organism evidence="1 2">
    <name type="scientific">Chlamydomonas eustigma</name>
    <dbReference type="NCBI Taxonomy" id="1157962"/>
    <lineage>
        <taxon>Eukaryota</taxon>
        <taxon>Viridiplantae</taxon>
        <taxon>Chlorophyta</taxon>
        <taxon>core chlorophytes</taxon>
        <taxon>Chlorophyceae</taxon>
        <taxon>CS clade</taxon>
        <taxon>Chlamydomonadales</taxon>
        <taxon>Chlamydomonadaceae</taxon>
        <taxon>Chlamydomonas</taxon>
    </lineage>
</organism>
<comment type="caution">
    <text evidence="1">The sequence shown here is derived from an EMBL/GenBank/DDBJ whole genome shotgun (WGS) entry which is preliminary data.</text>
</comment>
<sequence>MTSTSSSKFLSNRIQRMGNNPSRGVMLIGPPKKHPLLQLPCLRDQVKHESQEGTLQASWLQTAVLTALLSTCCMQDASATEQIPTTGLDHIWSEGSHEHSVTKAHTASRIAEIADANFLGLGGSSEDNNPFTIYGTVFKKYLIEVLEGEKIISRKRGFTVDTCVSTLSAAAEDGLGPQFQGLPTGEKVRIAGVSSCRRSEGTELPTACARSCETACSAAMQNYVTKSASETGILVEEKEKIRMTKSCTRDCRSECTKPGKAFDFVSTSRR</sequence>
<keyword evidence="2" id="KW-1185">Reference proteome</keyword>
<reference evidence="1 2" key="1">
    <citation type="submission" date="2017-08" db="EMBL/GenBank/DDBJ databases">
        <title>Acidophilic green algal genome provides insights into adaptation to an acidic environment.</title>
        <authorList>
            <person name="Hirooka S."/>
            <person name="Hirose Y."/>
            <person name="Kanesaki Y."/>
            <person name="Higuchi S."/>
            <person name="Fujiwara T."/>
            <person name="Onuma R."/>
            <person name="Era A."/>
            <person name="Ohbayashi R."/>
            <person name="Uzuka A."/>
            <person name="Nozaki H."/>
            <person name="Yoshikawa H."/>
            <person name="Miyagishima S.Y."/>
        </authorList>
    </citation>
    <scope>NUCLEOTIDE SEQUENCE [LARGE SCALE GENOMIC DNA]</scope>
    <source>
        <strain evidence="1 2">NIES-2499</strain>
    </source>
</reference>
<dbReference type="Proteomes" id="UP000232323">
    <property type="component" value="Unassembled WGS sequence"/>
</dbReference>
<evidence type="ECO:0000313" key="1">
    <source>
        <dbReference type="EMBL" id="GAX74781.1"/>
    </source>
</evidence>